<dbReference type="GO" id="GO:0005634">
    <property type="term" value="C:nucleus"/>
    <property type="evidence" value="ECO:0007669"/>
    <property type="project" value="UniProtKB-SubCell"/>
</dbReference>
<evidence type="ECO:0000259" key="3">
    <source>
        <dbReference type="Pfam" id="PF05225"/>
    </source>
</evidence>
<comment type="caution">
    <text evidence="4">The sequence shown here is derived from an EMBL/GenBank/DDBJ whole genome shotgun (WGS) entry which is preliminary data.</text>
</comment>
<evidence type="ECO:0000256" key="2">
    <source>
        <dbReference type="SAM" id="MobiDB-lite"/>
    </source>
</evidence>
<sequence>MPPIKRKTWDHAAMIQAVNAVRRKEIGYLRAAKQFGVPKGTLERYVKKDVRAEDLVQVRMGRRPALPIDLEAELESYCKEMDRRFYGLRLQDIKYMAFQLAIKNNLRHPSVLLKLLLRNDENADLEDTSCVLTSIENQSEPTEILPNSGITNDNPSDEYQGLASSKTASTASVYDNPVPSTSSSVSPFALKPVPRLPKNNSSSKKTRTGAASIITASPYKKSLEESLNKKQEKENKKGQKKQSVKKQQTKKKNPIKKKKAEEVSSSSEDDDMPELADSSGDEYDAECPYCSGNFSQDTRGEKWAKCDSCFKWAHEDCGDVASNRFLCSLCLDV</sequence>
<dbReference type="Pfam" id="PF05225">
    <property type="entry name" value="HTH_psq"/>
    <property type="match status" value="1"/>
</dbReference>
<feature type="compositionally biased region" description="Polar residues" evidence="2">
    <location>
        <begin position="162"/>
        <end position="173"/>
    </location>
</feature>
<protein>
    <recommendedName>
        <fullName evidence="3">HTH psq-type domain-containing protein</fullName>
    </recommendedName>
</protein>
<dbReference type="SUPFAM" id="SSF57903">
    <property type="entry name" value="FYVE/PHD zinc finger"/>
    <property type="match status" value="1"/>
</dbReference>
<feature type="compositionally biased region" description="Acidic residues" evidence="2">
    <location>
        <begin position="267"/>
        <end position="285"/>
    </location>
</feature>
<comment type="subcellular location">
    <subcellularLocation>
        <location evidence="1">Nucleus</location>
    </subcellularLocation>
</comment>
<dbReference type="Proteomes" id="UP001516400">
    <property type="component" value="Unassembled WGS sequence"/>
</dbReference>
<dbReference type="Gene3D" id="1.10.10.60">
    <property type="entry name" value="Homeodomain-like"/>
    <property type="match status" value="1"/>
</dbReference>
<dbReference type="InterPro" id="IPR007889">
    <property type="entry name" value="HTH_Psq"/>
</dbReference>
<name>A0ABD2MTQ4_9CUCU</name>
<reference evidence="4 5" key="1">
    <citation type="journal article" date="2021" name="BMC Biol.">
        <title>Horizontally acquired antibacterial genes associated with adaptive radiation of ladybird beetles.</title>
        <authorList>
            <person name="Li H.S."/>
            <person name="Tang X.F."/>
            <person name="Huang Y.H."/>
            <person name="Xu Z.Y."/>
            <person name="Chen M.L."/>
            <person name="Du X.Y."/>
            <person name="Qiu B.Y."/>
            <person name="Chen P.T."/>
            <person name="Zhang W."/>
            <person name="Slipinski A."/>
            <person name="Escalona H.E."/>
            <person name="Waterhouse R.M."/>
            <person name="Zwick A."/>
            <person name="Pang H."/>
        </authorList>
    </citation>
    <scope>NUCLEOTIDE SEQUENCE [LARGE SCALE GENOMIC DNA]</scope>
    <source>
        <strain evidence="4">SYSU2018</strain>
    </source>
</reference>
<gene>
    <name evidence="4" type="ORF">HHI36_008699</name>
</gene>
<dbReference type="AlphaFoldDB" id="A0ABD2MTQ4"/>
<dbReference type="InterPro" id="IPR011011">
    <property type="entry name" value="Znf_FYVE_PHD"/>
</dbReference>
<dbReference type="SUPFAM" id="SSF46689">
    <property type="entry name" value="Homeodomain-like"/>
    <property type="match status" value="1"/>
</dbReference>
<keyword evidence="5" id="KW-1185">Reference proteome</keyword>
<organism evidence="4 5">
    <name type="scientific">Cryptolaemus montrouzieri</name>
    <dbReference type="NCBI Taxonomy" id="559131"/>
    <lineage>
        <taxon>Eukaryota</taxon>
        <taxon>Metazoa</taxon>
        <taxon>Ecdysozoa</taxon>
        <taxon>Arthropoda</taxon>
        <taxon>Hexapoda</taxon>
        <taxon>Insecta</taxon>
        <taxon>Pterygota</taxon>
        <taxon>Neoptera</taxon>
        <taxon>Endopterygota</taxon>
        <taxon>Coleoptera</taxon>
        <taxon>Polyphaga</taxon>
        <taxon>Cucujiformia</taxon>
        <taxon>Coccinelloidea</taxon>
        <taxon>Coccinellidae</taxon>
        <taxon>Scymninae</taxon>
        <taxon>Scymnini</taxon>
        <taxon>Cryptolaemus</taxon>
    </lineage>
</organism>
<accession>A0ABD2MTQ4</accession>
<evidence type="ECO:0000313" key="4">
    <source>
        <dbReference type="EMBL" id="KAL3269635.1"/>
    </source>
</evidence>
<feature type="compositionally biased region" description="Basic and acidic residues" evidence="2">
    <location>
        <begin position="221"/>
        <end position="237"/>
    </location>
</feature>
<feature type="domain" description="HTH psq-type" evidence="3">
    <location>
        <begin position="11"/>
        <end position="48"/>
    </location>
</feature>
<dbReference type="InterPro" id="IPR009057">
    <property type="entry name" value="Homeodomain-like_sf"/>
</dbReference>
<proteinExistence type="predicted"/>
<feature type="region of interest" description="Disordered" evidence="2">
    <location>
        <begin position="136"/>
        <end position="285"/>
    </location>
</feature>
<dbReference type="EMBL" id="JABFTP020000021">
    <property type="protein sequence ID" value="KAL3269635.1"/>
    <property type="molecule type" value="Genomic_DNA"/>
</dbReference>
<feature type="compositionally biased region" description="Low complexity" evidence="2">
    <location>
        <begin position="177"/>
        <end position="187"/>
    </location>
</feature>
<feature type="compositionally biased region" description="Basic residues" evidence="2">
    <location>
        <begin position="238"/>
        <end position="258"/>
    </location>
</feature>
<evidence type="ECO:0000313" key="5">
    <source>
        <dbReference type="Proteomes" id="UP001516400"/>
    </source>
</evidence>
<evidence type="ECO:0000256" key="1">
    <source>
        <dbReference type="ARBA" id="ARBA00004123"/>
    </source>
</evidence>